<keyword evidence="6 7" id="KW-0472">Membrane</keyword>
<name>A0A0N9HVJ9_9PSEU</name>
<dbReference type="Gene3D" id="1.20.1250.20">
    <property type="entry name" value="MFS general substrate transporter like domains"/>
    <property type="match status" value="1"/>
</dbReference>
<feature type="transmembrane region" description="Helical" evidence="7">
    <location>
        <begin position="194"/>
        <end position="213"/>
    </location>
</feature>
<dbReference type="InterPro" id="IPR036259">
    <property type="entry name" value="MFS_trans_sf"/>
</dbReference>
<feature type="transmembrane region" description="Helical" evidence="7">
    <location>
        <begin position="158"/>
        <end position="182"/>
    </location>
</feature>
<feature type="transmembrane region" description="Helical" evidence="7">
    <location>
        <begin position="351"/>
        <end position="377"/>
    </location>
</feature>
<dbReference type="PANTHER" id="PTHR42718">
    <property type="entry name" value="MAJOR FACILITATOR SUPERFAMILY MULTIDRUG TRANSPORTER MFSC"/>
    <property type="match status" value="1"/>
</dbReference>
<dbReference type="Proteomes" id="UP000063699">
    <property type="component" value="Chromosome"/>
</dbReference>
<dbReference type="GO" id="GO:0022857">
    <property type="term" value="F:transmembrane transporter activity"/>
    <property type="evidence" value="ECO:0007669"/>
    <property type="project" value="InterPro"/>
</dbReference>
<evidence type="ECO:0000313" key="9">
    <source>
        <dbReference type="EMBL" id="ALG09212.1"/>
    </source>
</evidence>
<keyword evidence="5 7" id="KW-1133">Transmembrane helix</keyword>
<feature type="transmembrane region" description="Helical" evidence="7">
    <location>
        <begin position="261"/>
        <end position="286"/>
    </location>
</feature>
<feature type="transmembrane region" description="Helical" evidence="7">
    <location>
        <begin position="99"/>
        <end position="120"/>
    </location>
</feature>
<feature type="transmembrane region" description="Helical" evidence="7">
    <location>
        <begin position="325"/>
        <end position="345"/>
    </location>
</feature>
<feature type="transmembrane region" description="Helical" evidence="7">
    <location>
        <begin position="74"/>
        <end position="93"/>
    </location>
</feature>
<evidence type="ECO:0000256" key="4">
    <source>
        <dbReference type="ARBA" id="ARBA00022692"/>
    </source>
</evidence>
<dbReference type="OrthoDB" id="4172724at2"/>
<comment type="subcellular location">
    <subcellularLocation>
        <location evidence="1">Cell membrane</location>
        <topology evidence="1">Multi-pass membrane protein</topology>
    </subcellularLocation>
</comment>
<dbReference type="RefSeq" id="WP_054291116.1">
    <property type="nucleotide sequence ID" value="NZ_CP012752.1"/>
</dbReference>
<dbReference type="CDD" id="cd17321">
    <property type="entry name" value="MFS_MMR_MDR_like"/>
    <property type="match status" value="1"/>
</dbReference>
<dbReference type="KEGG" id="kphy:AOZ06_21915"/>
<feature type="transmembrane region" description="Helical" evidence="7">
    <location>
        <begin position="398"/>
        <end position="417"/>
    </location>
</feature>
<evidence type="ECO:0000256" key="3">
    <source>
        <dbReference type="ARBA" id="ARBA00022475"/>
    </source>
</evidence>
<feature type="transmembrane region" description="Helical" evidence="7">
    <location>
        <begin position="459"/>
        <end position="479"/>
    </location>
</feature>
<reference evidence="9 10" key="1">
    <citation type="submission" date="2015-07" db="EMBL/GenBank/DDBJ databases">
        <title>Genome sequencing of Kibdelosporangium phytohabitans.</title>
        <authorList>
            <person name="Qin S."/>
            <person name="Xing K."/>
        </authorList>
    </citation>
    <scope>NUCLEOTIDE SEQUENCE [LARGE SCALE GENOMIC DNA]</scope>
    <source>
        <strain evidence="9 10">KLBMP1111</strain>
    </source>
</reference>
<evidence type="ECO:0000259" key="8">
    <source>
        <dbReference type="PROSITE" id="PS50850"/>
    </source>
</evidence>
<evidence type="ECO:0000313" key="10">
    <source>
        <dbReference type="Proteomes" id="UP000063699"/>
    </source>
</evidence>
<keyword evidence="10" id="KW-1185">Reference proteome</keyword>
<evidence type="ECO:0000256" key="5">
    <source>
        <dbReference type="ARBA" id="ARBA00022989"/>
    </source>
</evidence>
<dbReference type="SUPFAM" id="SSF103473">
    <property type="entry name" value="MFS general substrate transporter"/>
    <property type="match status" value="1"/>
</dbReference>
<dbReference type="InterPro" id="IPR001958">
    <property type="entry name" value="Tet-R_TetA/multi-R_MdtG-like"/>
</dbReference>
<organism evidence="9 10">
    <name type="scientific">Kibdelosporangium phytohabitans</name>
    <dbReference type="NCBI Taxonomy" id="860235"/>
    <lineage>
        <taxon>Bacteria</taxon>
        <taxon>Bacillati</taxon>
        <taxon>Actinomycetota</taxon>
        <taxon>Actinomycetes</taxon>
        <taxon>Pseudonocardiales</taxon>
        <taxon>Pseudonocardiaceae</taxon>
        <taxon>Kibdelosporangium</taxon>
    </lineage>
</organism>
<keyword evidence="2" id="KW-0813">Transport</keyword>
<keyword evidence="4 7" id="KW-0812">Transmembrane</keyword>
<dbReference type="PRINTS" id="PR01035">
    <property type="entry name" value="TCRTETA"/>
</dbReference>
<dbReference type="PANTHER" id="PTHR42718:SF47">
    <property type="entry name" value="METHYL VIOLOGEN RESISTANCE PROTEIN SMVA"/>
    <property type="match status" value="1"/>
</dbReference>
<dbReference type="AlphaFoldDB" id="A0A0N9HVJ9"/>
<evidence type="ECO:0000256" key="7">
    <source>
        <dbReference type="SAM" id="Phobius"/>
    </source>
</evidence>
<evidence type="ECO:0000256" key="6">
    <source>
        <dbReference type="ARBA" id="ARBA00023136"/>
    </source>
</evidence>
<proteinExistence type="predicted"/>
<sequence length="490" mass="49504">MSTKEWAGLAVLALPTALLGLDVTVLYLTMPSLAADLDPTGTEVLWIMDAYGFLIAGFLITMGTLGDRIGRRRLLMIGSACFGAVSVVAAFAPNAEVLIGARAALGIAAATLMPSTLALISTMVPDPARRAVAIGGWVTAFALGMAAGPVVGGLLVEHFWWGAAFLVAIPIVVVVLLAGPKVLPEHQAPRSGRIDMVSVVLSLLALLPVIYAVKHVAEAGVGLSTVVPLVAGVGFGVLFVRRQRGQDDPLLDIRLFSGRTFSAALGVMVVGLTGVGGVMLLVTQYLQQIAALPPLRAGAWMGPPALAMFAAAIATPLIARRIRPAYVAGAVLAVSTVGYALLVTVDGTDDVVPVVAGFALVYLSLGTIAALGTDLVVGAVPPARAGAASALSETVQELGLALGVAVLGSIAAATYRAQVPADAAGPVRDSLAGALSNAGSVPETVIQQAKDAAISGLNVAALVAGIGVLVLAVLAAVVLRHVGTYKSQVG</sequence>
<keyword evidence="3" id="KW-1003">Cell membrane</keyword>
<dbReference type="InterPro" id="IPR011701">
    <property type="entry name" value="MFS"/>
</dbReference>
<evidence type="ECO:0000256" key="2">
    <source>
        <dbReference type="ARBA" id="ARBA00022448"/>
    </source>
</evidence>
<feature type="transmembrane region" description="Helical" evidence="7">
    <location>
        <begin position="298"/>
        <end position="318"/>
    </location>
</feature>
<evidence type="ECO:0000256" key="1">
    <source>
        <dbReference type="ARBA" id="ARBA00004651"/>
    </source>
</evidence>
<dbReference type="STRING" id="860235.AOZ06_21915"/>
<accession>A0A0N9HVJ9</accession>
<feature type="domain" description="Major facilitator superfamily (MFS) profile" evidence="8">
    <location>
        <begin position="8"/>
        <end position="483"/>
    </location>
</feature>
<feature type="transmembrane region" description="Helical" evidence="7">
    <location>
        <begin position="132"/>
        <end position="152"/>
    </location>
</feature>
<gene>
    <name evidence="9" type="ORF">AOZ06_21915</name>
</gene>
<dbReference type="Gene3D" id="1.20.1720.10">
    <property type="entry name" value="Multidrug resistance protein D"/>
    <property type="match status" value="1"/>
</dbReference>
<feature type="transmembrane region" description="Helical" evidence="7">
    <location>
        <begin position="44"/>
        <end position="62"/>
    </location>
</feature>
<feature type="transmembrane region" description="Helical" evidence="7">
    <location>
        <begin position="219"/>
        <end position="240"/>
    </location>
</feature>
<dbReference type="GO" id="GO:0005886">
    <property type="term" value="C:plasma membrane"/>
    <property type="evidence" value="ECO:0007669"/>
    <property type="project" value="UniProtKB-SubCell"/>
</dbReference>
<protein>
    <submittedName>
        <fullName evidence="9">MFS transporter</fullName>
    </submittedName>
</protein>
<dbReference type="EMBL" id="CP012752">
    <property type="protein sequence ID" value="ALG09212.1"/>
    <property type="molecule type" value="Genomic_DNA"/>
</dbReference>
<dbReference type="InterPro" id="IPR020846">
    <property type="entry name" value="MFS_dom"/>
</dbReference>
<dbReference type="Pfam" id="PF07690">
    <property type="entry name" value="MFS_1"/>
    <property type="match status" value="1"/>
</dbReference>
<dbReference type="PROSITE" id="PS50850">
    <property type="entry name" value="MFS"/>
    <property type="match status" value="1"/>
</dbReference>